<evidence type="ECO:0008006" key="10">
    <source>
        <dbReference type="Google" id="ProtNLM"/>
    </source>
</evidence>
<evidence type="ECO:0000256" key="4">
    <source>
        <dbReference type="ARBA" id="ARBA00022692"/>
    </source>
</evidence>
<feature type="transmembrane region" description="Helical" evidence="7">
    <location>
        <begin position="321"/>
        <end position="339"/>
    </location>
</feature>
<dbReference type="PANTHER" id="PTHR22926:SF3">
    <property type="entry name" value="UNDECAPRENYL-PHOSPHATE ALPHA-N-ACETYLGLUCOSAMINYL 1-PHOSPHATE TRANSFERASE"/>
    <property type="match status" value="1"/>
</dbReference>
<protein>
    <recommendedName>
        <fullName evidence="10">Undecaprenyl/decaprenyl-phosphate alpha-N-acetylglucosaminyl 1-phosphate transferase</fullName>
    </recommendedName>
</protein>
<keyword evidence="3" id="KW-0808">Transferase</keyword>
<organism evidence="8 9">
    <name type="scientific">Hyphococcus lacteus</name>
    <dbReference type="NCBI Taxonomy" id="3143536"/>
    <lineage>
        <taxon>Bacteria</taxon>
        <taxon>Pseudomonadati</taxon>
        <taxon>Pseudomonadota</taxon>
        <taxon>Alphaproteobacteria</taxon>
        <taxon>Parvularculales</taxon>
        <taxon>Parvularculaceae</taxon>
        <taxon>Hyphococcus</taxon>
    </lineage>
</organism>
<keyword evidence="2" id="KW-1003">Cell membrane</keyword>
<feature type="transmembrane region" description="Helical" evidence="7">
    <location>
        <begin position="75"/>
        <end position="94"/>
    </location>
</feature>
<keyword evidence="5 7" id="KW-1133">Transmembrane helix</keyword>
<feature type="transmembrane region" description="Helical" evidence="7">
    <location>
        <begin position="219"/>
        <end position="238"/>
    </location>
</feature>
<dbReference type="PANTHER" id="PTHR22926">
    <property type="entry name" value="PHOSPHO-N-ACETYLMURAMOYL-PENTAPEPTIDE-TRANSFERASE"/>
    <property type="match status" value="1"/>
</dbReference>
<comment type="subcellular location">
    <subcellularLocation>
        <location evidence="1">Cell membrane</location>
        <topology evidence="1">Multi-pass membrane protein</topology>
    </subcellularLocation>
</comment>
<dbReference type="InterPro" id="IPR000715">
    <property type="entry name" value="Glycosyl_transferase_4"/>
</dbReference>
<feature type="transmembrane region" description="Helical" evidence="7">
    <location>
        <begin position="244"/>
        <end position="267"/>
    </location>
</feature>
<evidence type="ECO:0000313" key="9">
    <source>
        <dbReference type="Proteomes" id="UP001560685"/>
    </source>
</evidence>
<keyword evidence="6 7" id="KW-0472">Membrane</keyword>
<sequence>MLIEPFILAVAAALSICVAYCASLFAARVGGVLDHPNERSSHTVATPRTGGIAIFTAWVAGIFVVAVFSESGVLARDLGFMAVAALAALGVGYADDQIELAPVWKLVGQIAVATIFVVLFGPLKGFPLPYVGQVELAPLLGVVISIFWIVAFMNIYNFMDGANGLAAGTAVVGLAWISIMASFAGAPILGAAALLLALSATGFLPENLRRGRLFMGDNGSQVVGFLIAAFAILGANWTESRLSMLFVPIIFSPLVFDVGWTLVSRLIRKQNILRAHREHLYQLLIRSGVSHANVAIIYMSLVSLASAAAILMLALPTSLHWLVPAMTAICFAVGATVIYKKAYEQGLLAQQRSLNPEGATQPAE</sequence>
<dbReference type="EMBL" id="JBEHZE010000001">
    <property type="protein sequence ID" value="MEX6633124.1"/>
    <property type="molecule type" value="Genomic_DNA"/>
</dbReference>
<dbReference type="Pfam" id="PF00953">
    <property type="entry name" value="Glycos_transf_4"/>
    <property type="match status" value="1"/>
</dbReference>
<proteinExistence type="predicted"/>
<dbReference type="RefSeq" id="WP_369313068.1">
    <property type="nucleotide sequence ID" value="NZ_JBEHZE010000001.1"/>
</dbReference>
<feature type="transmembrane region" description="Helical" evidence="7">
    <location>
        <begin position="176"/>
        <end position="198"/>
    </location>
</feature>
<evidence type="ECO:0000256" key="2">
    <source>
        <dbReference type="ARBA" id="ARBA00022475"/>
    </source>
</evidence>
<feature type="transmembrane region" description="Helical" evidence="7">
    <location>
        <begin position="50"/>
        <end position="68"/>
    </location>
</feature>
<feature type="transmembrane region" description="Helical" evidence="7">
    <location>
        <begin position="106"/>
        <end position="124"/>
    </location>
</feature>
<evidence type="ECO:0000256" key="1">
    <source>
        <dbReference type="ARBA" id="ARBA00004651"/>
    </source>
</evidence>
<dbReference type="Proteomes" id="UP001560685">
    <property type="component" value="Unassembled WGS sequence"/>
</dbReference>
<evidence type="ECO:0000256" key="3">
    <source>
        <dbReference type="ARBA" id="ARBA00022679"/>
    </source>
</evidence>
<evidence type="ECO:0000256" key="7">
    <source>
        <dbReference type="SAM" id="Phobius"/>
    </source>
</evidence>
<keyword evidence="4 7" id="KW-0812">Transmembrane</keyword>
<accession>A0ABV3Z2X5</accession>
<name>A0ABV3Z2X5_9PROT</name>
<reference evidence="8 9" key="1">
    <citation type="submission" date="2024-05" db="EMBL/GenBank/DDBJ databases">
        <title>Three bacterial strains, DH-69, EH-24, and ECK-19 isolated from coastal sediments.</title>
        <authorList>
            <person name="Ye Y.-Q."/>
            <person name="Du Z.-J."/>
        </authorList>
    </citation>
    <scope>NUCLEOTIDE SEQUENCE [LARGE SCALE GENOMIC DNA]</scope>
    <source>
        <strain evidence="8 9">ECK-19</strain>
    </source>
</reference>
<feature type="transmembrane region" description="Helical" evidence="7">
    <location>
        <begin position="288"/>
        <end position="315"/>
    </location>
</feature>
<evidence type="ECO:0000256" key="6">
    <source>
        <dbReference type="ARBA" id="ARBA00023136"/>
    </source>
</evidence>
<evidence type="ECO:0000256" key="5">
    <source>
        <dbReference type="ARBA" id="ARBA00022989"/>
    </source>
</evidence>
<evidence type="ECO:0000313" key="8">
    <source>
        <dbReference type="EMBL" id="MEX6633124.1"/>
    </source>
</evidence>
<comment type="caution">
    <text evidence="8">The sequence shown here is derived from an EMBL/GenBank/DDBJ whole genome shotgun (WGS) entry which is preliminary data.</text>
</comment>
<feature type="transmembrane region" description="Helical" evidence="7">
    <location>
        <begin position="136"/>
        <end position="156"/>
    </location>
</feature>
<gene>
    <name evidence="8" type="ORF">ABFZ84_06130</name>
</gene>
<keyword evidence="9" id="KW-1185">Reference proteome</keyword>